<dbReference type="GO" id="GO:0005975">
    <property type="term" value="P:carbohydrate metabolic process"/>
    <property type="evidence" value="ECO:0007669"/>
    <property type="project" value="UniProtKB-ARBA"/>
</dbReference>
<dbReference type="InterPro" id="IPR021655">
    <property type="entry name" value="Put_metal-bd"/>
</dbReference>
<protein>
    <submittedName>
        <fullName evidence="3">T9SS type A sorting domain-containing protein</fullName>
    </submittedName>
</protein>
<dbReference type="InterPro" id="IPR026444">
    <property type="entry name" value="Secre_tail"/>
</dbReference>
<dbReference type="PROSITE" id="PS50060">
    <property type="entry name" value="MAM_2"/>
    <property type="match status" value="1"/>
</dbReference>
<dbReference type="Gene3D" id="2.60.120.200">
    <property type="match status" value="1"/>
</dbReference>
<evidence type="ECO:0000259" key="2">
    <source>
        <dbReference type="PROSITE" id="PS50060"/>
    </source>
</evidence>
<evidence type="ECO:0000313" key="3">
    <source>
        <dbReference type="EMBL" id="TWO30668.1"/>
    </source>
</evidence>
<dbReference type="InterPro" id="IPR013320">
    <property type="entry name" value="ConA-like_dom_sf"/>
</dbReference>
<dbReference type="CDD" id="cd06263">
    <property type="entry name" value="MAM"/>
    <property type="match status" value="1"/>
</dbReference>
<evidence type="ECO:0000313" key="4">
    <source>
        <dbReference type="Proteomes" id="UP000295814"/>
    </source>
</evidence>
<sequence>EDDEETNGISNWTASGGSWGTTSDAFSGTLAITDSPAGPYNNNESKTLQLNNSISTSGLVQTVIQYNAKWDLERSFDYVQIEASNNGSTWIPLCGTYTKPGAPNENNTYSGKSSTNNNFQPDGEQLYDGDTQDKWVMEEIVISSSENSAFHNQSTVFLRFNFNTDSTNNQDSYTTTFDGFVFDDFRIITNTTNIPQTITFDPISDKFTTDTPFDVIATASSGLPVSFSIVSGPANVSGNTVTLTGATGTVTVRASQAGNSTYNAAAHVDQSFEVTVQPPCSGVLVDTYPYTESFEGTGSGSLGDWTQETTDNLDWTLNSGATPTGSTGPSSANNGSYYLYAETNDGNGNLILVSPCFNLNATTSASFTFSYHMYGSNMGTLAVEISDDDGASWTQLWTESGDKGDLWNSTSINLDSYINSYIKLRIIGAIPSGQPRSDMAIDNLGLTAVIASITPIADCKDITINLDATGNATIAASDLDNGGSAGNLSIDISNFTCTNIGTNNVTLTATDPSNSSNTDSCLAIVTVNQQTAPTPVNCWDNYVYNNTLCTWENQGSQPTEPTATNCWDDFQFNTTTCAWENQGSQPSEPVATNCWDDYQFNTTSCAWENQGSQPTEPIATNCWDNYQFNTTSCAWENQGSQPTEPTATNCWDDYQFNTTTCVWENQGSQPTEPTATNCWDNYQFNTTTCAWENQGSQPTEPTATNCWDDYQFNTTTCAWENQGSQPTEPTATNCWDNYQFNTTSCAWENQGSQPTEPTATNCWDNYQFNTTTCAWENQGSQPTEPTATNCWDDYQFNTTTCAWENQGSQPTEPIATNCWDNYQFNTTSCAWENQGSQPTEPTATNCWDDYQFNTTTCVWENQGSQPTEPIATNCWDNYQFNTTSCAWENLGSQPTEPTATNCWDDYQFNTTTCEWENLGSQPSEPVATNCWDNYQFNTTTCAWENQGSQPTEPTATNCWDNYQFNTTTCAWENQGSQPTEPTATNCWDNYQFNTTSCAWENLGSQPTEPTATNCWDNYQFNTTTCTWENQGSQPTEPTATNCWDDYQFNTTSCAWENLGSQPTEPTATNCWDNYQFNTTTCTWENQGSQPTEPTATNCWDNYQFNTTTCAWENQGSQPTEPTATNCWDDYQFNTTTCVWENQGSQPSEPVATNCWDDYQFNTTSCAWENQGSQPSEPVATNCWDNYQFNTTSCAWENLGVGTLYYLDDDQDGFGDPNNSILDCNAPNGYVNNSDDCDDSNSNINPNGIEIPGNSIDEDCDGEAQTLSNTSFAFDKISITPNPFSNTIKIKLPAGYNNTLFHIALYDVKGRKVIDGLQKSTNEKISLTNLDTLSQGSYFIKITDIKSKQSIIKQIIRF</sequence>
<dbReference type="Pfam" id="PF18962">
    <property type="entry name" value="Por_Secre_tail"/>
    <property type="match status" value="1"/>
</dbReference>
<dbReference type="OrthoDB" id="1652165at2"/>
<proteinExistence type="predicted"/>
<feature type="domain" description="MAM" evidence="2">
    <location>
        <begin position="290"/>
        <end position="461"/>
    </location>
</feature>
<dbReference type="GO" id="GO:0004553">
    <property type="term" value="F:hydrolase activity, hydrolyzing O-glycosyl compounds"/>
    <property type="evidence" value="ECO:0007669"/>
    <property type="project" value="UniProtKB-ARBA"/>
</dbReference>
<name>A0A562Y8I3_9FLAO</name>
<dbReference type="GO" id="GO:0016020">
    <property type="term" value="C:membrane"/>
    <property type="evidence" value="ECO:0007669"/>
    <property type="project" value="InterPro"/>
</dbReference>
<keyword evidence="1" id="KW-0732">Signal</keyword>
<comment type="caution">
    <text evidence="3">The sequence shown here is derived from an EMBL/GenBank/DDBJ whole genome shotgun (WGS) entry which is preliminary data.</text>
</comment>
<dbReference type="Proteomes" id="UP000295814">
    <property type="component" value="Unassembled WGS sequence"/>
</dbReference>
<dbReference type="NCBIfam" id="TIGR04183">
    <property type="entry name" value="Por_Secre_tail"/>
    <property type="match status" value="1"/>
</dbReference>
<dbReference type="RefSeq" id="WP_145774477.1">
    <property type="nucleotide sequence ID" value="NZ_SMZJ02000019.1"/>
</dbReference>
<accession>A0A562Y8I3</accession>
<dbReference type="Pfam" id="PF11617">
    <property type="entry name" value="Cu-binding_MopE"/>
    <property type="match status" value="1"/>
</dbReference>
<dbReference type="SMART" id="SM00137">
    <property type="entry name" value="MAM"/>
    <property type="match status" value="1"/>
</dbReference>
<organism evidence="3 4">
    <name type="scientific">Seonamhaeicola sediminis</name>
    <dbReference type="NCBI Taxonomy" id="2528206"/>
    <lineage>
        <taxon>Bacteria</taxon>
        <taxon>Pseudomonadati</taxon>
        <taxon>Bacteroidota</taxon>
        <taxon>Flavobacteriia</taxon>
        <taxon>Flavobacteriales</taxon>
        <taxon>Flavobacteriaceae</taxon>
    </lineage>
</organism>
<evidence type="ECO:0000256" key="1">
    <source>
        <dbReference type="ARBA" id="ARBA00022729"/>
    </source>
</evidence>
<keyword evidence="4" id="KW-1185">Reference proteome</keyword>
<reference evidence="3 4" key="1">
    <citation type="submission" date="2019-07" db="EMBL/GenBank/DDBJ databases">
        <title>Seonamhaeicola sp. W255 draft genome.</title>
        <authorList>
            <person name="Zhang X.-Y."/>
            <person name="Zhang R."/>
            <person name="Zhong Y.-L."/>
            <person name="Du Z.-J."/>
        </authorList>
    </citation>
    <scope>NUCLEOTIDE SEQUENCE [LARGE SCALE GENOMIC DNA]</scope>
    <source>
        <strain evidence="3 4">W255</strain>
    </source>
</reference>
<dbReference type="EMBL" id="SMZJ02000019">
    <property type="protein sequence ID" value="TWO30668.1"/>
    <property type="molecule type" value="Genomic_DNA"/>
</dbReference>
<gene>
    <name evidence="3" type="ORF">E1J38_014660</name>
</gene>
<dbReference type="InterPro" id="IPR000998">
    <property type="entry name" value="MAM_dom"/>
</dbReference>
<dbReference type="SUPFAM" id="SSF49899">
    <property type="entry name" value="Concanavalin A-like lectins/glucanases"/>
    <property type="match status" value="1"/>
</dbReference>
<feature type="non-terminal residue" evidence="3">
    <location>
        <position position="1"/>
    </location>
</feature>